<dbReference type="SUPFAM" id="SSF51126">
    <property type="entry name" value="Pectin lyase-like"/>
    <property type="match status" value="1"/>
</dbReference>
<gene>
    <name evidence="3" type="ORF">GCM10011383_07340</name>
</gene>
<dbReference type="InterPro" id="IPR011050">
    <property type="entry name" value="Pectin_lyase_fold/virulence"/>
</dbReference>
<dbReference type="EMBL" id="BMHT01000001">
    <property type="protein sequence ID" value="GGE99039.1"/>
    <property type="molecule type" value="Genomic_DNA"/>
</dbReference>
<dbReference type="InterPro" id="IPR006626">
    <property type="entry name" value="PbH1"/>
</dbReference>
<evidence type="ECO:0000259" key="2">
    <source>
        <dbReference type="Pfam" id="PF18962"/>
    </source>
</evidence>
<comment type="caution">
    <text evidence="3">The sequence shown here is derived from an EMBL/GenBank/DDBJ whole genome shotgun (WGS) entry which is preliminary data.</text>
</comment>
<accession>A0ABQ1TQW3</accession>
<evidence type="ECO:0000313" key="4">
    <source>
        <dbReference type="Proteomes" id="UP000632273"/>
    </source>
</evidence>
<name>A0ABQ1TQW3_9BACT</name>
<evidence type="ECO:0000259" key="1">
    <source>
        <dbReference type="Pfam" id="PF12708"/>
    </source>
</evidence>
<dbReference type="NCBIfam" id="TIGR04183">
    <property type="entry name" value="Por_Secre_tail"/>
    <property type="match status" value="1"/>
</dbReference>
<feature type="domain" description="Rhamnogalacturonase A/B/Epimerase-like pectate lyase" evidence="1">
    <location>
        <begin position="233"/>
        <end position="412"/>
    </location>
</feature>
<organism evidence="3 4">
    <name type="scientific">Hymenobacter cavernae</name>
    <dbReference type="NCBI Taxonomy" id="2044852"/>
    <lineage>
        <taxon>Bacteria</taxon>
        <taxon>Pseudomonadati</taxon>
        <taxon>Bacteroidota</taxon>
        <taxon>Cytophagia</taxon>
        <taxon>Cytophagales</taxon>
        <taxon>Hymenobacteraceae</taxon>
        <taxon>Hymenobacter</taxon>
    </lineage>
</organism>
<proteinExistence type="predicted"/>
<evidence type="ECO:0008006" key="5">
    <source>
        <dbReference type="Google" id="ProtNLM"/>
    </source>
</evidence>
<dbReference type="Gene3D" id="2.160.20.10">
    <property type="entry name" value="Single-stranded right-handed beta-helix, Pectin lyase-like"/>
    <property type="match status" value="1"/>
</dbReference>
<feature type="domain" description="Secretion system C-terminal sorting" evidence="2">
    <location>
        <begin position="788"/>
        <end position="865"/>
    </location>
</feature>
<dbReference type="Gene3D" id="2.70.50.70">
    <property type="match status" value="1"/>
</dbReference>
<dbReference type="InterPro" id="IPR024535">
    <property type="entry name" value="RHGA/B-epi-like_pectate_lyase"/>
</dbReference>
<dbReference type="InterPro" id="IPR012334">
    <property type="entry name" value="Pectin_lyas_fold"/>
</dbReference>
<sequence>MTLALLGSLGIRQQAVAQAAIFNASPSAQPGDAISLQGHFGANAKAYLAPGTSSAGIPMPVLIHSAGQTTVQVPTNVSHDIYQVWVEDGGQRSASVYVNRAQGMHFDSPEVTPGGSLRIFGRNLKLAGANPQVRFVAQNGGSGGGTVNVDPGQSDAYTLKVTVPTSLQPGTRYDVFVTNGHGGGTGETKITQTITAIQGGTDYFNLGVPWATKLNYYNNVYNVKTDSRLSRRATGNGQQNDQAAIQEAIDKAGADGGGIVYLPEGTYKLAPEYGLCLYMQNRVTLQGAGKDRTIIKFGYGTPAPDKWGMVWDNKQQSGLADLSMVNVNESGHWIQNWTGQGTEIFMQRIRFDLERGDWIWWAKSDKVVITNSDFTQGVDDKAGFHGPLQLNDCSNFVIANNNVTYAVDGINLNGAHDGVFENNRVYRDGSARYPTNITNHVLVVNFAEDVAIVNNLFKVINGPAQNSNDGETIIAEGGGGHGMRIDEDAGSVSEATATTLRDNSRNWNRWTRKPVVTIVSGKGMGQFRTITGSNGNTLTVDKPWDVVPGAGSHYAIFNWGSRNWLIKDNVMEGNRRGITLYQNATLEVAIVNNKLINSGSIDLTPWQIDNSSAGVPQEFLPMYNNQIIGNDVANLDGSNGVFIGVHTVQHIQPQSFGSSVLNLEVRNNKLTAHSPNVPAIVDASFPEGYLNYLEYHPLSNYIDQQVPAVLGTIFQNNTAVNCDNALYLNTGSFNTLVCNMNMVNSANLIKDEHFDGTGRGSMTTTTACAGTAVLASTAAKNSDAAMRVYPNPTQGAFTLEYAAKSAQTGTLTLTDGLGRQVHQKDVSLRAGTNQVPVQAPSLAQGLYQLILRTADGQQQAQKVIID</sequence>
<dbReference type="InterPro" id="IPR026444">
    <property type="entry name" value="Secre_tail"/>
</dbReference>
<reference evidence="4" key="1">
    <citation type="journal article" date="2019" name="Int. J. Syst. Evol. Microbiol.">
        <title>The Global Catalogue of Microorganisms (GCM) 10K type strain sequencing project: providing services to taxonomists for standard genome sequencing and annotation.</title>
        <authorList>
            <consortium name="The Broad Institute Genomics Platform"/>
            <consortium name="The Broad Institute Genome Sequencing Center for Infectious Disease"/>
            <person name="Wu L."/>
            <person name="Ma J."/>
        </authorList>
    </citation>
    <scope>NUCLEOTIDE SEQUENCE [LARGE SCALE GENOMIC DNA]</scope>
    <source>
        <strain evidence="4">CGMCC 1.15197</strain>
    </source>
</reference>
<protein>
    <recommendedName>
        <fullName evidence="5">T9SS C-terminal target domain-containing protein</fullName>
    </recommendedName>
</protein>
<dbReference type="Pfam" id="PF18962">
    <property type="entry name" value="Por_Secre_tail"/>
    <property type="match status" value="1"/>
</dbReference>
<dbReference type="RefSeq" id="WP_188811015.1">
    <property type="nucleotide sequence ID" value="NZ_BMHT01000001.1"/>
</dbReference>
<dbReference type="Pfam" id="PF12708">
    <property type="entry name" value="Pect-lyase_RHGA_epim"/>
    <property type="match status" value="1"/>
</dbReference>
<keyword evidence="4" id="KW-1185">Reference proteome</keyword>
<dbReference type="SMART" id="SM00710">
    <property type="entry name" value="PbH1"/>
    <property type="match status" value="5"/>
</dbReference>
<dbReference type="Proteomes" id="UP000632273">
    <property type="component" value="Unassembled WGS sequence"/>
</dbReference>
<evidence type="ECO:0000313" key="3">
    <source>
        <dbReference type="EMBL" id="GGE99039.1"/>
    </source>
</evidence>